<keyword evidence="3" id="KW-1185">Reference proteome</keyword>
<reference evidence="2" key="1">
    <citation type="journal article" date="2021" name="Nat. Microbiol.">
        <title>Cocultivation of an ultrasmall environmental parasitic bacterium with lytic ability against bacteria associated with wastewater foams.</title>
        <authorList>
            <person name="Batinovic S."/>
            <person name="Rose J.J.A."/>
            <person name="Ratcliffe J."/>
            <person name="Seviour R.J."/>
            <person name="Petrovski S."/>
        </authorList>
    </citation>
    <scope>NUCLEOTIDE SEQUENCE</scope>
    <source>
        <strain evidence="2">JR1</strain>
    </source>
</reference>
<gene>
    <name evidence="2" type="ORF">GII36_04595</name>
</gene>
<evidence type="ECO:0000256" key="1">
    <source>
        <dbReference type="SAM" id="Phobius"/>
    </source>
</evidence>
<keyword evidence="1" id="KW-0812">Transmembrane</keyword>
<dbReference type="KEGG" id="mama:GII36_04595"/>
<sequence>MRDAQQSNAGFTVVEMLVTVVLAGIFIAFFVQMFRATSAQQSALIRQATANDIARSNLSKFPTVASIAGYTCDTNSSTSANTNNLTINPNAAGTAILSDSQKETDPGTIGTLVQTVRALSPRGCSGSYLPVKIVSTVEYGFTGQRDTVEYATYVF</sequence>
<organism evidence="2 3">
    <name type="scientific">Candidatus Mycosynbacter amalyticus</name>
    <dbReference type="NCBI Taxonomy" id="2665156"/>
    <lineage>
        <taxon>Bacteria</taxon>
        <taxon>Candidatus Saccharimonadota</taxon>
        <taxon>Candidatus Saccharimonadota incertae sedis</taxon>
        <taxon>Candidatus Mycosynbacter</taxon>
    </lineage>
</organism>
<proteinExistence type="predicted"/>
<dbReference type="RefSeq" id="WP_260762948.1">
    <property type="nucleotide sequence ID" value="NZ_CP045921.1"/>
</dbReference>
<dbReference type="InterPro" id="IPR012902">
    <property type="entry name" value="N_methyl_site"/>
</dbReference>
<protein>
    <submittedName>
        <fullName evidence="2">Prepilin-type N-terminal cleavage/methylation domain-containing protein</fullName>
    </submittedName>
</protein>
<feature type="transmembrane region" description="Helical" evidence="1">
    <location>
        <begin position="12"/>
        <end position="34"/>
    </location>
</feature>
<dbReference type="InterPro" id="IPR045584">
    <property type="entry name" value="Pilin-like"/>
</dbReference>
<dbReference type="Pfam" id="PF07963">
    <property type="entry name" value="N_methyl"/>
    <property type="match status" value="1"/>
</dbReference>
<keyword evidence="1" id="KW-0472">Membrane</keyword>
<dbReference type="AlphaFoldDB" id="A0A857MMN7"/>
<keyword evidence="1" id="KW-1133">Transmembrane helix</keyword>
<evidence type="ECO:0000313" key="3">
    <source>
        <dbReference type="Proteomes" id="UP001059824"/>
    </source>
</evidence>
<accession>A0A857MMN7</accession>
<name>A0A857MMN7_9BACT</name>
<dbReference type="SUPFAM" id="SSF54523">
    <property type="entry name" value="Pili subunits"/>
    <property type="match status" value="1"/>
</dbReference>
<dbReference type="Proteomes" id="UP001059824">
    <property type="component" value="Chromosome"/>
</dbReference>
<evidence type="ECO:0000313" key="2">
    <source>
        <dbReference type="EMBL" id="QHN43105.1"/>
    </source>
</evidence>
<dbReference type="NCBIfam" id="TIGR02532">
    <property type="entry name" value="IV_pilin_GFxxxE"/>
    <property type="match status" value="1"/>
</dbReference>
<dbReference type="EMBL" id="CP045921">
    <property type="protein sequence ID" value="QHN43105.1"/>
    <property type="molecule type" value="Genomic_DNA"/>
</dbReference>